<dbReference type="PROSITE" id="PS50837">
    <property type="entry name" value="NACHT"/>
    <property type="match status" value="1"/>
</dbReference>
<evidence type="ECO:0000256" key="7">
    <source>
        <dbReference type="ARBA" id="ARBA00023198"/>
    </source>
</evidence>
<dbReference type="OrthoDB" id="120976at2759"/>
<dbReference type="GeneID" id="105906123"/>
<dbReference type="InterPro" id="IPR050637">
    <property type="entry name" value="NLRP_innate_immun_reg"/>
</dbReference>
<name>A0A6P8EWR7_CLUHA</name>
<dbReference type="PANTHER" id="PTHR45690:SF19">
    <property type="entry name" value="NACHT, LRR AND PYD DOMAINS-CONTAINING PROTEIN 3"/>
    <property type="match status" value="1"/>
</dbReference>
<dbReference type="SMART" id="SM01288">
    <property type="entry name" value="FISNA"/>
    <property type="match status" value="1"/>
</dbReference>
<dbReference type="InterPro" id="IPR029495">
    <property type="entry name" value="NACHT-assoc"/>
</dbReference>
<dbReference type="Gene3D" id="3.80.10.10">
    <property type="entry name" value="Ribonuclease Inhibitor"/>
    <property type="match status" value="1"/>
</dbReference>
<dbReference type="Gene3D" id="3.40.50.300">
    <property type="entry name" value="P-loop containing nucleotide triphosphate hydrolases"/>
    <property type="match status" value="1"/>
</dbReference>
<dbReference type="InterPro" id="IPR027417">
    <property type="entry name" value="P-loop_NTPase"/>
</dbReference>
<dbReference type="Pfam" id="PF14484">
    <property type="entry name" value="FISNA"/>
    <property type="match status" value="1"/>
</dbReference>
<feature type="domain" description="NACHT" evidence="10">
    <location>
        <begin position="168"/>
        <end position="303"/>
    </location>
</feature>
<keyword evidence="4" id="KW-0547">Nucleotide-binding</keyword>
<reference evidence="12" key="1">
    <citation type="submission" date="2025-08" db="UniProtKB">
        <authorList>
            <consortium name="RefSeq"/>
        </authorList>
    </citation>
    <scope>IDENTIFICATION</scope>
</reference>
<keyword evidence="8" id="KW-1271">Inflammasome</keyword>
<keyword evidence="5" id="KW-0067">ATP-binding</keyword>
<evidence type="ECO:0000256" key="5">
    <source>
        <dbReference type="ARBA" id="ARBA00022840"/>
    </source>
</evidence>
<evidence type="ECO:0000256" key="8">
    <source>
        <dbReference type="ARBA" id="ARBA00023233"/>
    </source>
</evidence>
<dbReference type="Proteomes" id="UP000515152">
    <property type="component" value="Chromosome 22"/>
</dbReference>
<evidence type="ECO:0000256" key="6">
    <source>
        <dbReference type="ARBA" id="ARBA00022843"/>
    </source>
</evidence>
<accession>A0A6P8EWR7</accession>
<evidence type="ECO:0000313" key="12">
    <source>
        <dbReference type="RefSeq" id="XP_031415317.1"/>
    </source>
</evidence>
<evidence type="ECO:0000256" key="1">
    <source>
        <dbReference type="ARBA" id="ARBA00004110"/>
    </source>
</evidence>
<dbReference type="AlphaFoldDB" id="A0A6P8EWR7"/>
<organism evidence="11 12">
    <name type="scientific">Clupea harengus</name>
    <name type="common">Atlantic herring</name>
    <dbReference type="NCBI Taxonomy" id="7950"/>
    <lineage>
        <taxon>Eukaryota</taxon>
        <taxon>Metazoa</taxon>
        <taxon>Chordata</taxon>
        <taxon>Craniata</taxon>
        <taxon>Vertebrata</taxon>
        <taxon>Euteleostomi</taxon>
        <taxon>Actinopterygii</taxon>
        <taxon>Neopterygii</taxon>
        <taxon>Teleostei</taxon>
        <taxon>Clupei</taxon>
        <taxon>Clupeiformes</taxon>
        <taxon>Clupeoidei</taxon>
        <taxon>Clupeidae</taxon>
        <taxon>Clupea</taxon>
    </lineage>
</organism>
<dbReference type="RefSeq" id="XP_031415317.1">
    <property type="nucleotide sequence ID" value="XM_031559457.1"/>
</dbReference>
<keyword evidence="2" id="KW-0963">Cytoplasm</keyword>
<evidence type="ECO:0000313" key="11">
    <source>
        <dbReference type="Proteomes" id="UP000515152"/>
    </source>
</evidence>
<keyword evidence="7" id="KW-0395">Inflammatory response</keyword>
<dbReference type="SUPFAM" id="SSF52047">
    <property type="entry name" value="RNI-like"/>
    <property type="match status" value="1"/>
</dbReference>
<sequence>MESSLKRGEDPEEAASGSSPEAQDGKIVAQGGSHVLVPTLTGNTVQGNISINSNIHHHYHGLGVSAPATPPQDPDHTSKINEYKTSVCSEYKKVKEYNSGPGENVLLADRYTELLIVEKPRKQSEREEEIRCRGKHHQQVLKTRASEAHRRITVDQLFKPDDGGEVPKAVILQGHSGHGKSFTSQKIMYDWASGKVFQDLVHLVLHLECKNFNEISEACSLVDLLGYCPGFTSETEEVLRDSTMKVLFLIDGFDELKFSFEKTCGVPPKDPFREAPVEATLSALLKGLLLPKCLLLVTTRSTASDKLSRLLSSSQRFTDILGFTEEEGVKKYFQRFFKEELLAKKAFDCVRTNETLYTACSIPVICWITCTVFREQEMDIIKELKTTTSIFVHFVTTLLEHHCQGLGQPETLLRSLGQLAERGLQEHQVLFDEKSLSEAFPDPSQATKYNPFLCKHLQTINVKQERKYSFMHLSFQEFFTACQYLMLENEEEALDKLKELLGNVKRFKPVVQFLFGLSNKDIDPHLKKQSWPSIQDHLQEWLLSILQNKSMGAGDMLHLLHCLYELHEDDFVRKAIRCWREIWLINTALTSTDCLVLLYCLQCCPTIRSLKLTRCDITADKLRMLQPALSRCEELGLTVWRLSDADVGVLISALGEGTILAELSVAGSSLSPESVEQVFRALYRQKSVGKVHLSVTTITVTTPALCLEFIQNTKTCPHLWLEVNSSPPSSLSVKKDSRGLSVEISSLSPEIVEQVLSALSRQKAVDKVYLSVKTIADTTAALCLDFIQNTETCLKLEVNSRPPFSLSVDKDSRGIRLGVNSLLSSTMSPVLLTLSQAESPTSGSFTDFIDKFCDATGLRANPHRSPDDCIGVLESFTEWGTLPGLEEVKLEVSCLTESWAHWILNLIHTCPTLKEVKLQASLGFKVCLLEEGISLLQESNRRPDCTVTLTGRRCTKPSGKCTEEDNPQLGCNKKVKIQMKGPNVTEEIVVSDTCTVADIKRHLREAFRPFMQLSQKVQILSE</sequence>
<dbReference type="KEGG" id="char:105906123"/>
<dbReference type="Pfam" id="PF05729">
    <property type="entry name" value="NACHT"/>
    <property type="match status" value="1"/>
</dbReference>
<comment type="subcellular location">
    <subcellularLocation>
        <location evidence="1">Inflammasome</location>
    </subcellularLocation>
</comment>
<dbReference type="PANTHER" id="PTHR45690">
    <property type="entry name" value="NACHT, LRR AND PYD DOMAINS-CONTAINING PROTEIN 12"/>
    <property type="match status" value="1"/>
</dbReference>
<keyword evidence="3" id="KW-0677">Repeat</keyword>
<dbReference type="Pfam" id="PF17776">
    <property type="entry name" value="NLRC4_HD2"/>
    <property type="match status" value="1"/>
</dbReference>
<dbReference type="GO" id="GO:0005829">
    <property type="term" value="C:cytosol"/>
    <property type="evidence" value="ECO:0007669"/>
    <property type="project" value="UniProtKB-SubCell"/>
</dbReference>
<feature type="region of interest" description="Disordered" evidence="9">
    <location>
        <begin position="1"/>
        <end position="25"/>
    </location>
</feature>
<dbReference type="InterPro" id="IPR007111">
    <property type="entry name" value="NACHT_NTPase"/>
</dbReference>
<dbReference type="InterPro" id="IPR041267">
    <property type="entry name" value="NLRP_HD2"/>
</dbReference>
<proteinExistence type="predicted"/>
<evidence type="ECO:0000259" key="10">
    <source>
        <dbReference type="PROSITE" id="PS50837"/>
    </source>
</evidence>
<gene>
    <name evidence="12" type="primary">LOC105906123</name>
</gene>
<evidence type="ECO:0000256" key="3">
    <source>
        <dbReference type="ARBA" id="ARBA00022737"/>
    </source>
</evidence>
<protein>
    <submittedName>
        <fullName evidence="12">NACHT, LRR and PYD domains-containing protein 1 homolog</fullName>
    </submittedName>
</protein>
<evidence type="ECO:0000256" key="2">
    <source>
        <dbReference type="ARBA" id="ARBA00022490"/>
    </source>
</evidence>
<dbReference type="GO" id="GO:0005524">
    <property type="term" value="F:ATP binding"/>
    <property type="evidence" value="ECO:0007669"/>
    <property type="project" value="UniProtKB-KW"/>
</dbReference>
<evidence type="ECO:0000256" key="9">
    <source>
        <dbReference type="SAM" id="MobiDB-lite"/>
    </source>
</evidence>
<keyword evidence="6" id="KW-0832">Ubl conjugation</keyword>
<evidence type="ECO:0000256" key="4">
    <source>
        <dbReference type="ARBA" id="ARBA00022741"/>
    </source>
</evidence>
<keyword evidence="11" id="KW-1185">Reference proteome</keyword>
<dbReference type="InterPro" id="IPR032675">
    <property type="entry name" value="LRR_dom_sf"/>
</dbReference>